<dbReference type="SUPFAM" id="SSF53850">
    <property type="entry name" value="Periplasmic binding protein-like II"/>
    <property type="match status" value="1"/>
</dbReference>
<proteinExistence type="inferred from homology"/>
<dbReference type="InterPro" id="IPR050682">
    <property type="entry name" value="ModA/WtpA"/>
</dbReference>
<protein>
    <submittedName>
        <fullName evidence="5">Molybdate-binding protein</fullName>
    </submittedName>
</protein>
<sequence>MLAPVLAAALVGACSSAPDGTTVTVYAAASLTEVFTGLGADFQAANPGARVSFNFGGSSALAQQIGQGAPADVFASASPATMEQVAAEVDRPVTFARNRLEIAVPGGNPAGVTGLADFGRAEARIALCAERVPCGAAAGEVFRAAGITPRPDTLEQDVKAVLTKVRLGEVDAALVYRTDVRAAGGEVEGIGFAEAERAVNDYPIAPLKRASPRGRQFVDFVVSQAGRAALTAAGFDVP</sequence>
<evidence type="ECO:0000313" key="6">
    <source>
        <dbReference type="Proteomes" id="UP000639606"/>
    </source>
</evidence>
<dbReference type="NCBIfam" id="TIGR01256">
    <property type="entry name" value="modA"/>
    <property type="match status" value="1"/>
</dbReference>
<evidence type="ECO:0000256" key="2">
    <source>
        <dbReference type="ARBA" id="ARBA00022723"/>
    </source>
</evidence>
<keyword evidence="6" id="KW-1185">Reference proteome</keyword>
<dbReference type="GO" id="GO:0015689">
    <property type="term" value="P:molybdate ion transport"/>
    <property type="evidence" value="ECO:0007669"/>
    <property type="project" value="InterPro"/>
</dbReference>
<dbReference type="AlphaFoldDB" id="A0A918EFJ3"/>
<dbReference type="EMBL" id="BMRG01000008">
    <property type="protein sequence ID" value="GGP64360.1"/>
    <property type="molecule type" value="Genomic_DNA"/>
</dbReference>
<keyword evidence="3" id="KW-0732">Signal</keyword>
<feature type="binding site" evidence="4">
    <location>
        <position position="58"/>
    </location>
    <ligand>
        <name>molybdate</name>
        <dbReference type="ChEBI" id="CHEBI:36264"/>
    </ligand>
</feature>
<dbReference type="Proteomes" id="UP000639606">
    <property type="component" value="Unassembled WGS sequence"/>
</dbReference>
<evidence type="ECO:0000256" key="4">
    <source>
        <dbReference type="PIRSR" id="PIRSR004846-1"/>
    </source>
</evidence>
<dbReference type="PANTHER" id="PTHR30632">
    <property type="entry name" value="MOLYBDATE-BINDING PERIPLASMIC PROTEIN"/>
    <property type="match status" value="1"/>
</dbReference>
<dbReference type="Gene3D" id="3.40.190.10">
    <property type="entry name" value="Periplasmic binding protein-like II"/>
    <property type="match status" value="2"/>
</dbReference>
<dbReference type="GO" id="GO:0046872">
    <property type="term" value="F:metal ion binding"/>
    <property type="evidence" value="ECO:0007669"/>
    <property type="project" value="UniProtKB-KW"/>
</dbReference>
<gene>
    <name evidence="5" type="ORF">GCM10010185_41050</name>
</gene>
<feature type="binding site" evidence="4">
    <location>
        <position position="158"/>
    </location>
    <ligand>
        <name>molybdate</name>
        <dbReference type="ChEBI" id="CHEBI:36264"/>
    </ligand>
</feature>
<feature type="binding site" evidence="4">
    <location>
        <position position="30"/>
    </location>
    <ligand>
        <name>molybdate</name>
        <dbReference type="ChEBI" id="CHEBI:36264"/>
    </ligand>
</feature>
<evidence type="ECO:0000256" key="1">
    <source>
        <dbReference type="ARBA" id="ARBA00009175"/>
    </source>
</evidence>
<dbReference type="PANTHER" id="PTHR30632:SF0">
    <property type="entry name" value="SULFATE-BINDING PROTEIN"/>
    <property type="match status" value="1"/>
</dbReference>
<evidence type="ECO:0000313" key="5">
    <source>
        <dbReference type="EMBL" id="GGP64360.1"/>
    </source>
</evidence>
<comment type="similarity">
    <text evidence="1">Belongs to the bacterial solute-binding protein ModA family.</text>
</comment>
<comment type="caution">
    <text evidence="5">The sequence shown here is derived from an EMBL/GenBank/DDBJ whole genome shotgun (WGS) entry which is preliminary data.</text>
</comment>
<reference evidence="5" key="1">
    <citation type="journal article" date="2014" name="Int. J. Syst. Evol. Microbiol.">
        <title>Complete genome sequence of Corynebacterium casei LMG S-19264T (=DSM 44701T), isolated from a smear-ripened cheese.</title>
        <authorList>
            <consortium name="US DOE Joint Genome Institute (JGI-PGF)"/>
            <person name="Walter F."/>
            <person name="Albersmeier A."/>
            <person name="Kalinowski J."/>
            <person name="Ruckert C."/>
        </authorList>
    </citation>
    <scope>NUCLEOTIDE SEQUENCE</scope>
    <source>
        <strain evidence="5">JCM 3313</strain>
    </source>
</reference>
<keyword evidence="4" id="KW-0500">Molybdenum</keyword>
<dbReference type="PIRSF" id="PIRSF004846">
    <property type="entry name" value="ModA"/>
    <property type="match status" value="1"/>
</dbReference>
<evidence type="ECO:0000256" key="3">
    <source>
        <dbReference type="ARBA" id="ARBA00022729"/>
    </source>
</evidence>
<dbReference type="InterPro" id="IPR005950">
    <property type="entry name" value="ModA"/>
</dbReference>
<name>A0A918EFJ3_9PSEU</name>
<accession>A0A918EFJ3</accession>
<reference evidence="5" key="2">
    <citation type="submission" date="2020-09" db="EMBL/GenBank/DDBJ databases">
        <authorList>
            <person name="Sun Q."/>
            <person name="Ohkuma M."/>
        </authorList>
    </citation>
    <scope>NUCLEOTIDE SEQUENCE</scope>
    <source>
        <strain evidence="5">JCM 3313</strain>
    </source>
</reference>
<keyword evidence="2 4" id="KW-0479">Metal-binding</keyword>
<dbReference type="Pfam" id="PF13531">
    <property type="entry name" value="SBP_bac_11"/>
    <property type="match status" value="1"/>
</dbReference>
<feature type="binding site" evidence="4">
    <location>
        <position position="176"/>
    </location>
    <ligand>
        <name>molybdate</name>
        <dbReference type="ChEBI" id="CHEBI:36264"/>
    </ligand>
</feature>
<organism evidence="5 6">
    <name type="scientific">Saccharothrix coeruleofusca</name>
    <dbReference type="NCBI Taxonomy" id="33919"/>
    <lineage>
        <taxon>Bacteria</taxon>
        <taxon>Bacillati</taxon>
        <taxon>Actinomycetota</taxon>
        <taxon>Actinomycetes</taxon>
        <taxon>Pseudonocardiales</taxon>
        <taxon>Pseudonocardiaceae</taxon>
        <taxon>Saccharothrix</taxon>
    </lineage>
</organism>
<dbReference type="GO" id="GO:0030973">
    <property type="term" value="F:molybdate ion binding"/>
    <property type="evidence" value="ECO:0007669"/>
    <property type="project" value="TreeGrafter"/>
</dbReference>